<keyword evidence="2" id="KW-1133">Transmembrane helix</keyword>
<keyword evidence="2" id="KW-0812">Transmembrane</keyword>
<reference evidence="3 4" key="1">
    <citation type="journal article" date="2019" name="Sci. Rep.">
        <title>Orb-weaving spider Araneus ventricosus genome elucidates the spidroin gene catalogue.</title>
        <authorList>
            <person name="Kono N."/>
            <person name="Nakamura H."/>
            <person name="Ohtoshi R."/>
            <person name="Moran D.A.P."/>
            <person name="Shinohara A."/>
            <person name="Yoshida Y."/>
            <person name="Fujiwara M."/>
            <person name="Mori M."/>
            <person name="Tomita M."/>
            <person name="Arakawa K."/>
        </authorList>
    </citation>
    <scope>NUCLEOTIDE SEQUENCE [LARGE SCALE GENOMIC DNA]</scope>
</reference>
<evidence type="ECO:0000313" key="4">
    <source>
        <dbReference type="Proteomes" id="UP000499080"/>
    </source>
</evidence>
<protein>
    <submittedName>
        <fullName evidence="3">Uncharacterized protein</fullName>
    </submittedName>
</protein>
<organism evidence="3 4">
    <name type="scientific">Araneus ventricosus</name>
    <name type="common">Orbweaver spider</name>
    <name type="synonym">Epeira ventricosa</name>
    <dbReference type="NCBI Taxonomy" id="182803"/>
    <lineage>
        <taxon>Eukaryota</taxon>
        <taxon>Metazoa</taxon>
        <taxon>Ecdysozoa</taxon>
        <taxon>Arthropoda</taxon>
        <taxon>Chelicerata</taxon>
        <taxon>Arachnida</taxon>
        <taxon>Araneae</taxon>
        <taxon>Araneomorphae</taxon>
        <taxon>Entelegynae</taxon>
        <taxon>Araneoidea</taxon>
        <taxon>Araneidae</taxon>
        <taxon>Araneus</taxon>
    </lineage>
</organism>
<dbReference type="EMBL" id="BGPR01127683">
    <property type="protein sequence ID" value="GBN37785.1"/>
    <property type="molecule type" value="Genomic_DNA"/>
</dbReference>
<sequence length="105" mass="12258">MLTSYEKEMERLRKLFAEVETDEYSDFDNKDNRPEDILEENFSNHESSREYDTESEKDGDSGNDEVNNSKWFSSKLAYTGGKQNVVRIFVLVVIILCRAYLEQTG</sequence>
<gene>
    <name evidence="3" type="ORF">AVEN_260016_1</name>
</gene>
<evidence type="ECO:0000256" key="1">
    <source>
        <dbReference type="SAM" id="MobiDB-lite"/>
    </source>
</evidence>
<accession>A0A4Y2NED4</accession>
<feature type="region of interest" description="Disordered" evidence="1">
    <location>
        <begin position="23"/>
        <end position="66"/>
    </location>
</feature>
<evidence type="ECO:0000256" key="2">
    <source>
        <dbReference type="SAM" id="Phobius"/>
    </source>
</evidence>
<feature type="transmembrane region" description="Helical" evidence="2">
    <location>
        <begin position="84"/>
        <end position="101"/>
    </location>
</feature>
<proteinExistence type="predicted"/>
<comment type="caution">
    <text evidence="3">The sequence shown here is derived from an EMBL/GenBank/DDBJ whole genome shotgun (WGS) entry which is preliminary data.</text>
</comment>
<evidence type="ECO:0000313" key="3">
    <source>
        <dbReference type="EMBL" id="GBN37785.1"/>
    </source>
</evidence>
<feature type="compositionally biased region" description="Basic and acidic residues" evidence="1">
    <location>
        <begin position="27"/>
        <end position="60"/>
    </location>
</feature>
<dbReference type="OrthoDB" id="6466835at2759"/>
<keyword evidence="4" id="KW-1185">Reference proteome</keyword>
<name>A0A4Y2NED4_ARAVE</name>
<dbReference type="AlphaFoldDB" id="A0A4Y2NED4"/>
<dbReference type="Proteomes" id="UP000499080">
    <property type="component" value="Unassembled WGS sequence"/>
</dbReference>
<keyword evidence="2" id="KW-0472">Membrane</keyword>